<dbReference type="AlphaFoldDB" id="A0AB37XM55"/>
<reference evidence="4 5" key="1">
    <citation type="submission" date="2018-11" db="EMBL/GenBank/DDBJ databases">
        <title>Genomic profiling of Staphylococcus species from a Poultry farm system in KwaZulu-Natal, South Africa.</title>
        <authorList>
            <person name="Amoako D.G."/>
            <person name="Somboro A.M."/>
            <person name="Abia A.L.K."/>
            <person name="Bester L.A."/>
            <person name="Essack S.Y."/>
        </authorList>
    </citation>
    <scope>NUCLEOTIDE SEQUENCE [LARGE SCALE GENOMIC DNA]</scope>
    <source>
        <strain evidence="4 5">SA12</strain>
    </source>
</reference>
<evidence type="ECO:0000256" key="1">
    <source>
        <dbReference type="ARBA" id="ARBA00022737"/>
    </source>
</evidence>
<evidence type="ECO:0000313" key="5">
    <source>
        <dbReference type="Proteomes" id="UP000294017"/>
    </source>
</evidence>
<keyword evidence="1" id="KW-0677">Repeat</keyword>
<feature type="non-terminal residue" evidence="4">
    <location>
        <position position="76"/>
    </location>
</feature>
<name>A0AB37XM55_STAAU</name>
<feature type="non-terminal residue" evidence="4">
    <location>
        <position position="1"/>
    </location>
</feature>
<dbReference type="SUPFAM" id="SSF46997">
    <property type="entry name" value="Bacterial immunoglobulin/albumin-binding domains"/>
    <property type="match status" value="1"/>
</dbReference>
<evidence type="ECO:0000259" key="3">
    <source>
        <dbReference type="SMART" id="SM00844"/>
    </source>
</evidence>
<dbReference type="Proteomes" id="UP000294017">
    <property type="component" value="Unassembled WGS sequence"/>
</dbReference>
<dbReference type="RefSeq" id="WP_130136661.1">
    <property type="nucleotide sequence ID" value="NZ_RQTF01000607.1"/>
</dbReference>
<dbReference type="SMART" id="SM00844">
    <property type="entry name" value="GA"/>
    <property type="match status" value="1"/>
</dbReference>
<protein>
    <recommendedName>
        <fullName evidence="3">Extracellular matrix-binding protein ebh GA module domain-containing protein</fullName>
    </recommendedName>
</protein>
<feature type="compositionally biased region" description="Basic and acidic residues" evidence="2">
    <location>
        <begin position="1"/>
        <end position="16"/>
    </location>
</feature>
<accession>A0AB37XM55</accession>
<sequence>AKTALHGDERLHEAKNTAKQQVAKMSQLTDAQKANLKSQLVSGTPVAGVQGIQANTGTLDQAMNQLRQSIASQDAT</sequence>
<dbReference type="Pfam" id="PF01468">
    <property type="entry name" value="GA"/>
    <property type="match status" value="1"/>
</dbReference>
<feature type="region of interest" description="Disordered" evidence="2">
    <location>
        <begin position="1"/>
        <end position="20"/>
    </location>
</feature>
<gene>
    <name evidence="4" type="ORF">EIH03_16600</name>
</gene>
<evidence type="ECO:0000256" key="2">
    <source>
        <dbReference type="SAM" id="MobiDB-lite"/>
    </source>
</evidence>
<organism evidence="4 5">
    <name type="scientific">Staphylococcus aureus</name>
    <dbReference type="NCBI Taxonomy" id="1280"/>
    <lineage>
        <taxon>Bacteria</taxon>
        <taxon>Bacillati</taxon>
        <taxon>Bacillota</taxon>
        <taxon>Bacilli</taxon>
        <taxon>Bacillales</taxon>
        <taxon>Staphylococcaceae</taxon>
        <taxon>Staphylococcus</taxon>
    </lineage>
</organism>
<dbReference type="InterPro" id="IPR020840">
    <property type="entry name" value="Extracell_matrix-bd_GA"/>
</dbReference>
<dbReference type="Gene3D" id="1.20.5.420">
    <property type="entry name" value="Immunoglobulin FC, subunit C"/>
    <property type="match status" value="1"/>
</dbReference>
<proteinExistence type="predicted"/>
<comment type="caution">
    <text evidence="4">The sequence shown here is derived from an EMBL/GenBank/DDBJ whole genome shotgun (WGS) entry which is preliminary data.</text>
</comment>
<evidence type="ECO:0000313" key="4">
    <source>
        <dbReference type="EMBL" id="RZI00812.1"/>
    </source>
</evidence>
<feature type="domain" description="Extracellular matrix-binding protein ebh GA module" evidence="3">
    <location>
        <begin position="1"/>
        <end position="57"/>
    </location>
</feature>
<dbReference type="InterPro" id="IPR009063">
    <property type="entry name" value="Ig/albumin-bd_sf"/>
</dbReference>
<dbReference type="InterPro" id="IPR002988">
    <property type="entry name" value="GA_module"/>
</dbReference>
<dbReference type="EMBL" id="RQTF01000607">
    <property type="protein sequence ID" value="RZI00812.1"/>
    <property type="molecule type" value="Genomic_DNA"/>
</dbReference>